<dbReference type="GO" id="GO:0005525">
    <property type="term" value="F:GTP binding"/>
    <property type="evidence" value="ECO:0007669"/>
    <property type="project" value="UniProtKB-KW"/>
</dbReference>
<dbReference type="AlphaFoldDB" id="A0AAN8YW28"/>
<dbReference type="InterPro" id="IPR036525">
    <property type="entry name" value="Tubulin/FtsZ_GTPase_sf"/>
</dbReference>
<proteinExistence type="inferred from homology"/>
<dbReference type="SUPFAM" id="SSF52490">
    <property type="entry name" value="Tubulin nucleotide-binding domain-like"/>
    <property type="match status" value="1"/>
</dbReference>
<dbReference type="GO" id="GO:0005874">
    <property type="term" value="C:microtubule"/>
    <property type="evidence" value="ECO:0007669"/>
    <property type="project" value="UniProtKB-KW"/>
</dbReference>
<dbReference type="InterPro" id="IPR000217">
    <property type="entry name" value="Tubulin"/>
</dbReference>
<evidence type="ECO:0000256" key="1">
    <source>
        <dbReference type="ARBA" id="ARBA00009636"/>
    </source>
</evidence>
<evidence type="ECO:0000313" key="6">
    <source>
        <dbReference type="EMBL" id="KAK6917204.1"/>
    </source>
</evidence>
<accession>A0AAN8YW28</accession>
<organism evidence="6 7">
    <name type="scientific">Dillenia turbinata</name>
    <dbReference type="NCBI Taxonomy" id="194707"/>
    <lineage>
        <taxon>Eukaryota</taxon>
        <taxon>Viridiplantae</taxon>
        <taxon>Streptophyta</taxon>
        <taxon>Embryophyta</taxon>
        <taxon>Tracheophyta</taxon>
        <taxon>Spermatophyta</taxon>
        <taxon>Magnoliopsida</taxon>
        <taxon>eudicotyledons</taxon>
        <taxon>Gunneridae</taxon>
        <taxon>Pentapetalae</taxon>
        <taxon>Dilleniales</taxon>
        <taxon>Dilleniaceae</taxon>
        <taxon>Dillenia</taxon>
    </lineage>
</organism>
<dbReference type="GO" id="GO:0007017">
    <property type="term" value="P:microtubule-based process"/>
    <property type="evidence" value="ECO:0007669"/>
    <property type="project" value="InterPro"/>
</dbReference>
<keyword evidence="2" id="KW-0493">Microtubule</keyword>
<reference evidence="6 7" key="1">
    <citation type="submission" date="2023-12" db="EMBL/GenBank/DDBJ databases">
        <title>A high-quality genome assembly for Dillenia turbinata (Dilleniales).</title>
        <authorList>
            <person name="Chanderbali A."/>
        </authorList>
    </citation>
    <scope>NUCLEOTIDE SEQUENCE [LARGE SCALE GENOMIC DNA]</scope>
    <source>
        <strain evidence="6">LSX21</strain>
        <tissue evidence="6">Leaf</tissue>
    </source>
</reference>
<comment type="caution">
    <text evidence="6">The sequence shown here is derived from an EMBL/GenBank/DDBJ whole genome shotgun (WGS) entry which is preliminary data.</text>
</comment>
<feature type="domain" description="Tubulin/FtsZ GTPase" evidence="5">
    <location>
        <begin position="96"/>
        <end position="201"/>
    </location>
</feature>
<keyword evidence="7" id="KW-1185">Reference proteome</keyword>
<keyword evidence="4" id="KW-0342">GTP-binding</keyword>
<dbReference type="InterPro" id="IPR003008">
    <property type="entry name" value="Tubulin_FtsZ_GTPase"/>
</dbReference>
<evidence type="ECO:0000256" key="4">
    <source>
        <dbReference type="ARBA" id="ARBA00023134"/>
    </source>
</evidence>
<keyword evidence="3" id="KW-0547">Nucleotide-binding</keyword>
<evidence type="ECO:0000259" key="5">
    <source>
        <dbReference type="Pfam" id="PF00091"/>
    </source>
</evidence>
<dbReference type="EMBL" id="JBAMMX010000023">
    <property type="protein sequence ID" value="KAK6917204.1"/>
    <property type="molecule type" value="Genomic_DNA"/>
</dbReference>
<evidence type="ECO:0000256" key="2">
    <source>
        <dbReference type="ARBA" id="ARBA00022701"/>
    </source>
</evidence>
<name>A0AAN8YW28_9MAGN</name>
<protein>
    <submittedName>
        <fullName evidence="6">Tubulin/FtsZ, GTPase domain</fullName>
    </submittedName>
</protein>
<comment type="similarity">
    <text evidence="1">Belongs to the tubulin family.</text>
</comment>
<dbReference type="Proteomes" id="UP001370490">
    <property type="component" value="Unassembled WGS sequence"/>
</dbReference>
<dbReference type="Gene3D" id="3.40.50.1440">
    <property type="entry name" value="Tubulin/FtsZ, GTPase domain"/>
    <property type="match status" value="1"/>
</dbReference>
<dbReference type="PANTHER" id="PTHR11588">
    <property type="entry name" value="TUBULIN"/>
    <property type="match status" value="1"/>
</dbReference>
<sequence>MGPEAPGPFENSERTEVEYRLRLEGMRRPRPTLGEDYDAIVEEESPLKDPSSPVGKEIVIFDLGENTLAKGPMNLNTTAHVRNLGGMVTSLGMITLSPPGVGNNWVETTGLKGHLIDSVIDVASKEVENCDHMQGGTGSGMGTHLISKITEECPDRMILTICVSLTRVSDTLVRSDNATSSVFSTSYECVVLDNEALHGISTHTLELTTFLLLVASHSQDNLTRSSQIDFEPHFFPLSSLSHGAFCSSHLVWIAAVSSPHSSGVDPTNLAASAICRGKMSTKDVDEQMLNVRNEEDALMLKEVVSGVGTIEGINEDVHASTMGRKPNGRVVVHQIENEFAKGILIENRFREGARVWVVEEELRKQSFKA</sequence>
<evidence type="ECO:0000256" key="3">
    <source>
        <dbReference type="ARBA" id="ARBA00022741"/>
    </source>
</evidence>
<gene>
    <name evidence="6" type="ORF">RJ641_017955</name>
</gene>
<evidence type="ECO:0000313" key="7">
    <source>
        <dbReference type="Proteomes" id="UP001370490"/>
    </source>
</evidence>
<dbReference type="Pfam" id="PF00091">
    <property type="entry name" value="Tubulin"/>
    <property type="match status" value="1"/>
</dbReference>